<dbReference type="InterPro" id="IPR001810">
    <property type="entry name" value="F-box_dom"/>
</dbReference>
<evidence type="ECO:0000313" key="3">
    <source>
        <dbReference type="EMBL" id="KAK6345628.1"/>
    </source>
</evidence>
<dbReference type="EMBL" id="JAVHNR010000004">
    <property type="protein sequence ID" value="KAK6345628.1"/>
    <property type="molecule type" value="Genomic_DNA"/>
</dbReference>
<dbReference type="InterPro" id="IPR036047">
    <property type="entry name" value="F-box-like_dom_sf"/>
</dbReference>
<dbReference type="Pfam" id="PF00646">
    <property type="entry name" value="F-box"/>
    <property type="match status" value="1"/>
</dbReference>
<name>A0AAN8RNM8_9PEZI</name>
<dbReference type="SMART" id="SM00256">
    <property type="entry name" value="FBOX"/>
    <property type="match status" value="1"/>
</dbReference>
<sequence length="620" mass="69650">MKDRFPILTKQPSHHLWPRCRAHLPHLQLSIYSTHDTSILLPSAPAQPQISMRDNWHIRNLCNCFSPTTGPRNTGPGPQQVSKPPSRLLANSLVVRRVQQFWKMAMTAAAVAAAAASGSTADTPTSPGLLFELPIELFDEIMAYLTRSDLAKLSSCCRASRNLLSRDVFGHLPESLTLDKKEGALKPFPGLPSLRHLHSYFSYVVLKPPISYDYADITSPLQLTKIYEYVETIKYFPNIDRLWICWELPSDCKDSDAEIYRKALVAGILKRLVTYEFWPKLNLFGLERYRPITNSEFRHREQVSVSWHFGGIRVFREPKDLVRGVPERYIRAASCKDEEGHGDGCSCFAPGFQTTYMEVRRFGFGEGAAMSGKWGMGREDVVLLNTLDVHTDMFVGTPFEDEDEESEGIIGRASESESEDDTSSSGDDDEDDEDSGTSDDENEDRAIGNETTPTIPPEPIFKSGLIYPFVKKLVMSVKTGVTRQNIAELAWRCPNVSHLRIDGELVTDWNIYNGGYAYQQGEVIYSELMALKSLETVIIPWPSIGGGSGSDRMNMDWTHAEQSIVAWGEVGGLKLLRYVSFVNNSKKYPTSHWTRTYGVGWEGDGKGCTVGVTYFSEKKY</sequence>
<dbReference type="CDD" id="cd09917">
    <property type="entry name" value="F-box_SF"/>
    <property type="match status" value="1"/>
</dbReference>
<keyword evidence="4" id="KW-1185">Reference proteome</keyword>
<protein>
    <recommendedName>
        <fullName evidence="2">F-box domain-containing protein</fullName>
    </recommendedName>
</protein>
<dbReference type="AlphaFoldDB" id="A0AAN8RNM8"/>
<evidence type="ECO:0000259" key="2">
    <source>
        <dbReference type="PROSITE" id="PS50181"/>
    </source>
</evidence>
<dbReference type="SUPFAM" id="SSF81383">
    <property type="entry name" value="F-box domain"/>
    <property type="match status" value="1"/>
</dbReference>
<reference evidence="3 4" key="1">
    <citation type="submission" date="2019-10" db="EMBL/GenBank/DDBJ databases">
        <authorList>
            <person name="Palmer J.M."/>
        </authorList>
    </citation>
    <scope>NUCLEOTIDE SEQUENCE [LARGE SCALE GENOMIC DNA]</scope>
    <source>
        <strain evidence="3 4">TWF718</strain>
    </source>
</reference>
<gene>
    <name evidence="3" type="ORF">TWF718_007538</name>
</gene>
<evidence type="ECO:0000313" key="4">
    <source>
        <dbReference type="Proteomes" id="UP001313282"/>
    </source>
</evidence>
<accession>A0AAN8RNM8</accession>
<comment type="caution">
    <text evidence="3">The sequence shown here is derived from an EMBL/GenBank/DDBJ whole genome shotgun (WGS) entry which is preliminary data.</text>
</comment>
<feature type="compositionally biased region" description="Acidic residues" evidence="1">
    <location>
        <begin position="416"/>
        <end position="443"/>
    </location>
</feature>
<feature type="region of interest" description="Disordered" evidence="1">
    <location>
        <begin position="396"/>
        <end position="457"/>
    </location>
</feature>
<proteinExistence type="predicted"/>
<organism evidence="3 4">
    <name type="scientific">Orbilia javanica</name>
    <dbReference type="NCBI Taxonomy" id="47235"/>
    <lineage>
        <taxon>Eukaryota</taxon>
        <taxon>Fungi</taxon>
        <taxon>Dikarya</taxon>
        <taxon>Ascomycota</taxon>
        <taxon>Pezizomycotina</taxon>
        <taxon>Orbiliomycetes</taxon>
        <taxon>Orbiliales</taxon>
        <taxon>Orbiliaceae</taxon>
        <taxon>Orbilia</taxon>
    </lineage>
</organism>
<evidence type="ECO:0000256" key="1">
    <source>
        <dbReference type="SAM" id="MobiDB-lite"/>
    </source>
</evidence>
<dbReference type="Proteomes" id="UP001313282">
    <property type="component" value="Unassembled WGS sequence"/>
</dbReference>
<dbReference type="PROSITE" id="PS50181">
    <property type="entry name" value="FBOX"/>
    <property type="match status" value="1"/>
</dbReference>
<feature type="domain" description="F-box" evidence="2">
    <location>
        <begin position="127"/>
        <end position="172"/>
    </location>
</feature>